<name>A0A4R1RDW2_9FLAO</name>
<organism evidence="5 6">
    <name type="scientific">Mariniflexile fucanivorans</name>
    <dbReference type="NCBI Taxonomy" id="264023"/>
    <lineage>
        <taxon>Bacteria</taxon>
        <taxon>Pseudomonadati</taxon>
        <taxon>Bacteroidota</taxon>
        <taxon>Flavobacteriia</taxon>
        <taxon>Flavobacteriales</taxon>
        <taxon>Flavobacteriaceae</taxon>
        <taxon>Mariniflexile</taxon>
    </lineage>
</organism>
<reference evidence="5 6" key="1">
    <citation type="submission" date="2019-03" db="EMBL/GenBank/DDBJ databases">
        <title>Genomic Encyclopedia of Type Strains, Phase IV (KMG-IV): sequencing the most valuable type-strain genomes for metagenomic binning, comparative biology and taxonomic classification.</title>
        <authorList>
            <person name="Goeker M."/>
        </authorList>
    </citation>
    <scope>NUCLEOTIDE SEQUENCE [LARGE SCALE GENOMIC DNA]</scope>
    <source>
        <strain evidence="5 6">DSM 18792</strain>
    </source>
</reference>
<dbReference type="EMBL" id="SLUP01000008">
    <property type="protein sequence ID" value="TCL63830.1"/>
    <property type="molecule type" value="Genomic_DNA"/>
</dbReference>
<dbReference type="PANTHER" id="PTHR47635">
    <property type="entry name" value="CUB DOMAIN-CONTAINING PROTEIN"/>
    <property type="match status" value="1"/>
</dbReference>
<dbReference type="InterPro" id="IPR026444">
    <property type="entry name" value="Secre_tail"/>
</dbReference>
<accession>A0A4R1RDW2</accession>
<gene>
    <name evidence="5" type="ORF">EV196_10824</name>
</gene>
<protein>
    <submittedName>
        <fullName evidence="5">Putative secreted protein (Por secretion system target)</fullName>
    </submittedName>
</protein>
<evidence type="ECO:0000256" key="1">
    <source>
        <dbReference type="ARBA" id="ARBA00022729"/>
    </source>
</evidence>
<dbReference type="PANTHER" id="PTHR47635:SF2">
    <property type="entry name" value="LAMG-LIKE JELLYROLL FOLD DOMAIN-CONTAINING PROTEIN"/>
    <property type="match status" value="1"/>
</dbReference>
<dbReference type="Gene3D" id="2.60.120.200">
    <property type="match status" value="2"/>
</dbReference>
<dbReference type="SUPFAM" id="SSF49899">
    <property type="entry name" value="Concanavalin A-like lectins/glucanases"/>
    <property type="match status" value="2"/>
</dbReference>
<dbReference type="InterPro" id="IPR006558">
    <property type="entry name" value="LamG-like"/>
</dbReference>
<keyword evidence="2" id="KW-1015">Disulfide bond</keyword>
<evidence type="ECO:0000313" key="5">
    <source>
        <dbReference type="EMBL" id="TCL63830.1"/>
    </source>
</evidence>
<evidence type="ECO:0000313" key="6">
    <source>
        <dbReference type="Proteomes" id="UP000295455"/>
    </source>
</evidence>
<dbReference type="NCBIfam" id="TIGR04183">
    <property type="entry name" value="Por_Secre_tail"/>
    <property type="match status" value="1"/>
</dbReference>
<evidence type="ECO:0000256" key="2">
    <source>
        <dbReference type="ARBA" id="ARBA00023157"/>
    </source>
</evidence>
<keyword evidence="6" id="KW-1185">Reference proteome</keyword>
<feature type="signal peptide" evidence="3">
    <location>
        <begin position="1"/>
        <end position="23"/>
    </location>
</feature>
<dbReference type="GO" id="GO:0004553">
    <property type="term" value="F:hydrolase activity, hydrolyzing O-glycosyl compounds"/>
    <property type="evidence" value="ECO:0007669"/>
    <property type="project" value="UniProtKB-ARBA"/>
</dbReference>
<dbReference type="SMART" id="SM00560">
    <property type="entry name" value="LamGL"/>
    <property type="match status" value="1"/>
</dbReference>
<evidence type="ECO:0000256" key="3">
    <source>
        <dbReference type="SAM" id="SignalP"/>
    </source>
</evidence>
<dbReference type="AlphaFoldDB" id="A0A4R1RDW2"/>
<comment type="caution">
    <text evidence="5">The sequence shown here is derived from an EMBL/GenBank/DDBJ whole genome shotgun (WGS) entry which is preliminary data.</text>
</comment>
<dbReference type="GO" id="GO:0005975">
    <property type="term" value="P:carbohydrate metabolic process"/>
    <property type="evidence" value="ECO:0007669"/>
    <property type="project" value="UniProtKB-ARBA"/>
</dbReference>
<feature type="domain" description="LamG-like jellyroll fold" evidence="4">
    <location>
        <begin position="45"/>
        <end position="170"/>
    </location>
</feature>
<keyword evidence="1 3" id="KW-0732">Signal</keyword>
<dbReference type="Pfam" id="PF13385">
    <property type="entry name" value="Laminin_G_3"/>
    <property type="match status" value="2"/>
</dbReference>
<dbReference type="Proteomes" id="UP000295455">
    <property type="component" value="Unassembled WGS sequence"/>
</dbReference>
<proteinExistence type="predicted"/>
<evidence type="ECO:0000259" key="4">
    <source>
        <dbReference type="SMART" id="SM00560"/>
    </source>
</evidence>
<dbReference type="RefSeq" id="WP_165876177.1">
    <property type="nucleotide sequence ID" value="NZ_OX156936.1"/>
</dbReference>
<dbReference type="Pfam" id="PF18962">
    <property type="entry name" value="Por_Secre_tail"/>
    <property type="match status" value="1"/>
</dbReference>
<dbReference type="InterPro" id="IPR013320">
    <property type="entry name" value="ConA-like_dom_sf"/>
</dbReference>
<feature type="chain" id="PRO_5020219321" evidence="3">
    <location>
        <begin position="24"/>
        <end position="515"/>
    </location>
</feature>
<sequence>MKTKLLLLLIMFFSNIYVSSAQKALNFDGVNDYVVGTNNASLNTSQGTIEAWIKTSNAGAGLRGIMAKPQQYGIVLKDNNLAVAEWGQGEKNTNVNLADGIWHHVAFSFNNMVANGSKLYIDGLPVLAFTYQVVAGSGQQILVGTSSKYQQYFNGAIDQVRVWNTQKTDAEILANYNKCLNGNETGLVMYWNFDEATGTTITDLSGNNNNGALTNMNASSIWVSGYDCNLIVYYSFNGNARDESGNGHHGTLAGPVLTTDKDGNAESAYYFDGADDYIDLGDWENGGAMTMTFWARWDAFNNYSRIIDLGNGSSSNNIIISNYQTNNGLFFSTYTNGETKLITTNTITQSQWDFYAATFGINGVMTVYKNGSQINQKTNGVKPNTLLRTNQFIGKSNFSQDDYFKGAIDELRIYQTTLSDTEILNLYTYNTLKVDKIENIATSTFYVFKNTLCFKNTQNIPEIKSVEIYNLLGQNVFKTSKITAQINLNQLQKGIYIVKVDTKNNRFSTLKFILQ</sequence>